<dbReference type="AlphaFoldDB" id="A0A4U0P9L0"/>
<comment type="caution">
    <text evidence="1">The sequence shown here is derived from an EMBL/GenBank/DDBJ whole genome shotgun (WGS) entry which is preliminary data.</text>
</comment>
<dbReference type="EMBL" id="SUMF01000048">
    <property type="protein sequence ID" value="TJZ64253.1"/>
    <property type="molecule type" value="Genomic_DNA"/>
</dbReference>
<protein>
    <submittedName>
        <fullName evidence="1">Uncharacterized protein</fullName>
    </submittedName>
</protein>
<evidence type="ECO:0000313" key="2">
    <source>
        <dbReference type="Proteomes" id="UP000310016"/>
    </source>
</evidence>
<dbReference type="RefSeq" id="WP_136775061.1">
    <property type="nucleotide sequence ID" value="NZ_CP156074.1"/>
</dbReference>
<dbReference type="OrthoDB" id="8617461at2"/>
<dbReference type="Proteomes" id="UP000310016">
    <property type="component" value="Unassembled WGS sequence"/>
</dbReference>
<gene>
    <name evidence="1" type="ORF">FAZ21_19260</name>
</gene>
<evidence type="ECO:0000313" key="1">
    <source>
        <dbReference type="EMBL" id="TJZ64253.1"/>
    </source>
</evidence>
<accession>A0A4U0P9L0</accession>
<name>A0A4U0P9L0_9NEIS</name>
<sequence length="162" mass="16847">MTALREVNGLGGVLGIVVRDLDGRIVEERRVNNLITTAGRLALAQLMTGGASPGRLQIAVGGSGKETEPGQTALLEQLDIADATVPALGAAATVGEAPPRVQATVQATLPARGSAGEVQALQEAGIIITLSNQQTVLYNRVTFPPINRSGNLELTLTWEVIF</sequence>
<organism evidence="1 2">
    <name type="scientific">Chitiniphilus eburneus</name>
    <dbReference type="NCBI Taxonomy" id="2571148"/>
    <lineage>
        <taxon>Bacteria</taxon>
        <taxon>Pseudomonadati</taxon>
        <taxon>Pseudomonadota</taxon>
        <taxon>Betaproteobacteria</taxon>
        <taxon>Neisseriales</taxon>
        <taxon>Chitinibacteraceae</taxon>
        <taxon>Chitiniphilus</taxon>
    </lineage>
</organism>
<reference evidence="1 2" key="1">
    <citation type="submission" date="2019-04" db="EMBL/GenBank/DDBJ databases">
        <title>Chitiniphilus eburnea sp. nov., a novel chitinolytic bacterium isolated from aquaculture sludge.</title>
        <authorList>
            <person name="Sheng M."/>
        </authorList>
    </citation>
    <scope>NUCLEOTIDE SEQUENCE [LARGE SCALE GENOMIC DNA]</scope>
    <source>
        <strain evidence="1 2">HX-2-15</strain>
    </source>
</reference>
<proteinExistence type="predicted"/>
<keyword evidence="2" id="KW-1185">Reference proteome</keyword>